<sequence length="394" mass="44056">MGLQNTPHANRLHIGIFGKVNSGKSTLLNTLTKQSVAIVSDKEGTTTDPIYKAMELHGIGPVVFIDTAGFGDVSELGEQRMEKTRLAAQKSDIAIVMFADEEIEEGVQWYQFFKELNITTLLVVNDTNKNDTQKIKELVEATLQEDVMVINAKADHTDEIRKAIIRLLPEDYGMDSITKSLAKEDDLVMLVMPQDIQAPKGRLILPQVQTIRDLLDKKCIVVSCTTDKIDQTLQSLSKEPDLIICDSQVFKIVYDKKPEKSKLTSFSVLFADYKGDIHTFVEGANAIDKLTKDSKVLIAEACTHAPLTEDIGREKIPRMLKKRIDPNLQIDIVSGNNFPEDVRDYDLIIHCGACMFNRKYVLSRLQQAKQAGVPITNYGVTIAYVNNILDKISI</sequence>
<evidence type="ECO:0000259" key="3">
    <source>
        <dbReference type="Pfam" id="PF01926"/>
    </source>
</evidence>
<keyword evidence="2" id="KW-0342">GTP-binding</keyword>
<evidence type="ECO:0000256" key="1">
    <source>
        <dbReference type="ARBA" id="ARBA00022741"/>
    </source>
</evidence>
<proteinExistence type="predicted"/>
<dbReference type="Gene3D" id="3.40.50.11420">
    <property type="match status" value="1"/>
</dbReference>
<dbReference type="SUPFAM" id="SSF52540">
    <property type="entry name" value="P-loop containing nucleoside triphosphate hydrolases"/>
    <property type="match status" value="1"/>
</dbReference>
<dbReference type="Proteomes" id="UP001230220">
    <property type="component" value="Unassembled WGS sequence"/>
</dbReference>
<dbReference type="NCBIfam" id="TIGR00231">
    <property type="entry name" value="small_GTP"/>
    <property type="match status" value="1"/>
</dbReference>
<dbReference type="PANTHER" id="PTHR42714:SF6">
    <property type="entry name" value="TRANSLATION INITIATION FACTOR IF-2"/>
    <property type="match status" value="1"/>
</dbReference>
<dbReference type="Gene3D" id="3.40.50.300">
    <property type="entry name" value="P-loop containing nucleotide triphosphate hydrolases"/>
    <property type="match status" value="1"/>
</dbReference>
<keyword evidence="7" id="KW-1185">Reference proteome</keyword>
<dbReference type="PANTHER" id="PTHR42714">
    <property type="entry name" value="TRNA MODIFICATION GTPASE GTPBP3"/>
    <property type="match status" value="1"/>
</dbReference>
<protein>
    <submittedName>
        <fullName evidence="6">[FeFe] hydrogenase H-cluster maturation GTPase HydF</fullName>
    </submittedName>
</protein>
<dbReference type="NCBIfam" id="TIGR03918">
    <property type="entry name" value="GTP_HydF"/>
    <property type="match status" value="1"/>
</dbReference>
<evidence type="ECO:0000313" key="7">
    <source>
        <dbReference type="Proteomes" id="UP001230220"/>
    </source>
</evidence>
<feature type="domain" description="G" evidence="3">
    <location>
        <begin position="13"/>
        <end position="125"/>
    </location>
</feature>
<dbReference type="Pfam" id="PF01926">
    <property type="entry name" value="MMR_HSR1"/>
    <property type="match status" value="1"/>
</dbReference>
<dbReference type="RefSeq" id="WP_307408548.1">
    <property type="nucleotide sequence ID" value="NZ_JAUSUR010000004.1"/>
</dbReference>
<dbReference type="InterPro" id="IPR005225">
    <property type="entry name" value="Small_GTP-bd"/>
</dbReference>
<evidence type="ECO:0000313" key="6">
    <source>
        <dbReference type="EMBL" id="MDQ0361649.1"/>
    </source>
</evidence>
<feature type="domain" description="Hydrogen maturase F tetramerization" evidence="5">
    <location>
        <begin position="279"/>
        <end position="391"/>
    </location>
</feature>
<dbReference type="Pfam" id="PF18128">
    <property type="entry name" value="HydF_dimer"/>
    <property type="match status" value="1"/>
</dbReference>
<comment type="caution">
    <text evidence="6">The sequence shown here is derived from an EMBL/GenBank/DDBJ whole genome shotgun (WGS) entry which is preliminary data.</text>
</comment>
<dbReference type="InterPro" id="IPR027417">
    <property type="entry name" value="P-loop_NTPase"/>
</dbReference>
<evidence type="ECO:0000259" key="4">
    <source>
        <dbReference type="Pfam" id="PF18128"/>
    </source>
</evidence>
<dbReference type="InterPro" id="IPR040644">
    <property type="entry name" value="HydF_tetramer"/>
</dbReference>
<dbReference type="EMBL" id="JAUSUR010000004">
    <property type="protein sequence ID" value="MDQ0361649.1"/>
    <property type="molecule type" value="Genomic_DNA"/>
</dbReference>
<evidence type="ECO:0000256" key="2">
    <source>
        <dbReference type="ARBA" id="ARBA00023134"/>
    </source>
</evidence>
<dbReference type="Pfam" id="PF18133">
    <property type="entry name" value="HydF_tetramer"/>
    <property type="match status" value="1"/>
</dbReference>
<feature type="domain" description="Hydrogen maturase F dimerization" evidence="4">
    <location>
        <begin position="179"/>
        <end position="275"/>
    </location>
</feature>
<organism evidence="6 7">
    <name type="scientific">Breznakia pachnodae</name>
    <dbReference type="NCBI Taxonomy" id="265178"/>
    <lineage>
        <taxon>Bacteria</taxon>
        <taxon>Bacillati</taxon>
        <taxon>Bacillota</taxon>
        <taxon>Erysipelotrichia</taxon>
        <taxon>Erysipelotrichales</taxon>
        <taxon>Erysipelotrichaceae</taxon>
        <taxon>Breznakia</taxon>
    </lineage>
</organism>
<dbReference type="InterPro" id="IPR006073">
    <property type="entry name" value="GTP-bd"/>
</dbReference>
<dbReference type="InterPro" id="IPR041606">
    <property type="entry name" value="HydF_dimer"/>
</dbReference>
<gene>
    <name evidence="6" type="ORF">J2S15_002399</name>
</gene>
<keyword evidence="1" id="KW-0547">Nucleotide-binding</keyword>
<accession>A0ABU0E423</accession>
<dbReference type="InterPro" id="IPR023873">
    <property type="entry name" value="FeFe-hyd_GTPase_HydF"/>
</dbReference>
<name>A0ABU0E423_9FIRM</name>
<dbReference type="Gene3D" id="3.40.50.11410">
    <property type="match status" value="1"/>
</dbReference>
<dbReference type="CDD" id="cd00880">
    <property type="entry name" value="Era_like"/>
    <property type="match status" value="1"/>
</dbReference>
<evidence type="ECO:0000259" key="5">
    <source>
        <dbReference type="Pfam" id="PF18133"/>
    </source>
</evidence>
<reference evidence="6 7" key="1">
    <citation type="submission" date="2023-07" db="EMBL/GenBank/DDBJ databases">
        <title>Genomic Encyclopedia of Type Strains, Phase IV (KMG-IV): sequencing the most valuable type-strain genomes for metagenomic binning, comparative biology and taxonomic classification.</title>
        <authorList>
            <person name="Goeker M."/>
        </authorList>
    </citation>
    <scope>NUCLEOTIDE SEQUENCE [LARGE SCALE GENOMIC DNA]</scope>
    <source>
        <strain evidence="6 7">DSM 16784</strain>
    </source>
</reference>